<dbReference type="OrthoDB" id="9806477at2"/>
<dbReference type="STRING" id="1442598.GCA_000522465_00507"/>
<dbReference type="EMBL" id="VBUC01000004">
    <property type="protein sequence ID" value="TLT01076.1"/>
    <property type="molecule type" value="Genomic_DNA"/>
</dbReference>
<sequence>MQFNNGNFLIETIVPKDELIISRTDLKGIITYANDTFAEISGYSADELIGKPHNIVRHPDMPKSVFKELWEDLQTKGRWSGFVKNLRKDSGFYWVYAEISGVFKDNKLVEYKSIRTPISFEDKKKYQLLYDELKIKNNEKIRKISYE</sequence>
<dbReference type="KEGG" id="acib:ACBT_1877"/>
<dbReference type="Gene3D" id="3.30.450.20">
    <property type="entry name" value="PAS domain"/>
    <property type="match status" value="1"/>
</dbReference>
<accession>A0A5J6RJX4</accession>
<dbReference type="SUPFAM" id="SSF55785">
    <property type="entry name" value="PYP-like sensor domain (PAS domain)"/>
    <property type="match status" value="1"/>
</dbReference>
<name>A0A5J6RJX4_9BACT</name>
<reference evidence="2 5" key="2">
    <citation type="submission" date="2020-05" db="EMBL/GenBank/DDBJ databases">
        <title>Complete genome sequencing of Campylobacter and Arcobacter type strains.</title>
        <authorList>
            <person name="Miller W.G."/>
            <person name="Yee E."/>
        </authorList>
    </citation>
    <scope>NUCLEOTIDE SEQUENCE [LARGE SCALE GENOMIC DNA]</scope>
    <source>
        <strain evidence="2 5">LMG 21996</strain>
    </source>
</reference>
<keyword evidence="4" id="KW-1185">Reference proteome</keyword>
<dbReference type="PROSITE" id="PS50112">
    <property type="entry name" value="PAS"/>
    <property type="match status" value="1"/>
</dbReference>
<reference evidence="3 4" key="1">
    <citation type="submission" date="2019-05" db="EMBL/GenBank/DDBJ databases">
        <title>Arcobacter cibarius and Arcobacter thereius providing challenges in identification an antibiotic susceptibility and Quinolone resistance.</title>
        <authorList>
            <person name="Busch A."/>
            <person name="Hanel I."/>
            <person name="Hotzel H."/>
            <person name="Tomaso H."/>
        </authorList>
    </citation>
    <scope>NUCLEOTIDE SEQUENCE [LARGE SCALE GENOMIC DNA]</scope>
    <source>
        <strain evidence="3 4">16CS0831-2</strain>
    </source>
</reference>
<evidence type="ECO:0000313" key="4">
    <source>
        <dbReference type="Proteomes" id="UP000305417"/>
    </source>
</evidence>
<proteinExistence type="predicted"/>
<organism evidence="2 5">
    <name type="scientific">Aliarcobacter cibarius</name>
    <dbReference type="NCBI Taxonomy" id="255507"/>
    <lineage>
        <taxon>Bacteria</taxon>
        <taxon>Pseudomonadati</taxon>
        <taxon>Campylobacterota</taxon>
        <taxon>Epsilonproteobacteria</taxon>
        <taxon>Campylobacterales</taxon>
        <taxon>Arcobacteraceae</taxon>
        <taxon>Aliarcobacter</taxon>
    </lineage>
</organism>
<dbReference type="NCBIfam" id="TIGR00229">
    <property type="entry name" value="sensory_box"/>
    <property type="match status" value="1"/>
</dbReference>
<dbReference type="CDD" id="cd00130">
    <property type="entry name" value="PAS"/>
    <property type="match status" value="1"/>
</dbReference>
<dbReference type="RefSeq" id="WP_024774672.1">
    <property type="nucleotide sequence ID" value="NZ_CP043857.1"/>
</dbReference>
<dbReference type="Proteomes" id="UP000509513">
    <property type="component" value="Chromosome"/>
</dbReference>
<dbReference type="InterPro" id="IPR013655">
    <property type="entry name" value="PAS_fold_3"/>
</dbReference>
<evidence type="ECO:0000259" key="1">
    <source>
        <dbReference type="PROSITE" id="PS50112"/>
    </source>
</evidence>
<dbReference type="AlphaFoldDB" id="A0A5J6RJX4"/>
<dbReference type="EMBL" id="CP054051">
    <property type="protein sequence ID" value="QKJ27772.1"/>
    <property type="molecule type" value="Genomic_DNA"/>
</dbReference>
<evidence type="ECO:0000313" key="2">
    <source>
        <dbReference type="EMBL" id="QKJ27772.1"/>
    </source>
</evidence>
<dbReference type="SMART" id="SM00091">
    <property type="entry name" value="PAS"/>
    <property type="match status" value="1"/>
</dbReference>
<protein>
    <submittedName>
        <fullName evidence="3">PAS sensor domain-containing protein</fullName>
    </submittedName>
    <submittedName>
        <fullName evidence="2">PAS sensor-containing signal transduction protein</fullName>
    </submittedName>
</protein>
<dbReference type="Pfam" id="PF08447">
    <property type="entry name" value="PAS_3"/>
    <property type="match status" value="1"/>
</dbReference>
<dbReference type="Proteomes" id="UP000305417">
    <property type="component" value="Unassembled WGS sequence"/>
</dbReference>
<dbReference type="InterPro" id="IPR000014">
    <property type="entry name" value="PAS"/>
</dbReference>
<evidence type="ECO:0000313" key="3">
    <source>
        <dbReference type="EMBL" id="TLT01076.1"/>
    </source>
</evidence>
<gene>
    <name evidence="2" type="ORF">ACBT_1877</name>
    <name evidence="3" type="ORF">FE247_02765</name>
</gene>
<evidence type="ECO:0000313" key="5">
    <source>
        <dbReference type="Proteomes" id="UP000509513"/>
    </source>
</evidence>
<feature type="domain" description="PAS" evidence="1">
    <location>
        <begin position="25"/>
        <end position="76"/>
    </location>
</feature>
<dbReference type="InterPro" id="IPR035965">
    <property type="entry name" value="PAS-like_dom_sf"/>
</dbReference>